<name>A0ABY7N2R2_ALCFA</name>
<evidence type="ECO:0000313" key="2">
    <source>
        <dbReference type="EMBL" id="WBM38240.1"/>
    </source>
</evidence>
<evidence type="ECO:0000259" key="1">
    <source>
        <dbReference type="Pfam" id="PF10592"/>
    </source>
</evidence>
<organism evidence="2 3">
    <name type="scientific">Alcaligenes faecalis</name>
    <dbReference type="NCBI Taxonomy" id="511"/>
    <lineage>
        <taxon>Bacteria</taxon>
        <taxon>Pseudomonadati</taxon>
        <taxon>Pseudomonadota</taxon>
        <taxon>Betaproteobacteria</taxon>
        <taxon>Burkholderiales</taxon>
        <taxon>Alcaligenaceae</taxon>
        <taxon>Alcaligenes</taxon>
    </lineage>
</organism>
<gene>
    <name evidence="2" type="ORF">M2J83_21040</name>
</gene>
<proteinExistence type="predicted"/>
<reference evidence="2 3" key="1">
    <citation type="submission" date="2022-05" db="EMBL/GenBank/DDBJ databases">
        <title>Complete sequence of strain NY11312.</title>
        <authorList>
            <person name="Zhou D."/>
        </authorList>
    </citation>
    <scope>NUCLEOTIDE SEQUENCE [LARGE SCALE GENOMIC DNA]</scope>
    <source>
        <strain evidence="2 3">NY11312</strain>
    </source>
</reference>
<dbReference type="EMBL" id="CP096916">
    <property type="protein sequence ID" value="WBM38240.1"/>
    <property type="molecule type" value="Genomic_DNA"/>
</dbReference>
<dbReference type="Pfam" id="PF10592">
    <property type="entry name" value="AIPR"/>
    <property type="match status" value="1"/>
</dbReference>
<dbReference type="RefSeq" id="WP_270117998.1">
    <property type="nucleotide sequence ID" value="NZ_CP096916.1"/>
</dbReference>
<evidence type="ECO:0000313" key="3">
    <source>
        <dbReference type="Proteomes" id="UP001211866"/>
    </source>
</evidence>
<dbReference type="Proteomes" id="UP001211866">
    <property type="component" value="Chromosome"/>
</dbReference>
<sequence>MAALEPQYMEILKRVLAERFIQFLPPLLDTTKPVESQQAKQLSRSFSAFVLQKMLNAAPQAAAASVVDDFNDKGIDAIYYDENSETLYLLQTKLKESEQFKQDEAQSFCTGVRLLLKQDFAGFNANVQSRKAEIETALDTCSHIQLLVPYTGDGISQSAIDVLQELLDDDDLDEERLVKQVMFYTSVEITRDLLAENAYPPVHADIALQKYAKVEEPRTTYYGIAKLTDLVALHQDKGKALYERNIRYFLGSSKSDVNKAIKATLRDNPSSFFYLNNGVTAVCDSIDQKGKNPGNGFRKFKVRGLSIINGAQTVASAAEFMVQHPGSNIDSARVMLTLIKAPPDSAFGKHVTKARNHQNPVQTANFASLDENQERLRQEIAHLGFDYHYRPETQVTNPSAITLDEALRALASQQNDPRYVVWLKSEPSRFTDSESTEYQALFPTMLSGAALVNAVLCHRAIRGLVVTYEQQAPAHSQEKLIYRHGIHVITTVMMKQLRQCIDKADVVDSAKILPLISQPLDQLRQGAFDLWQQQNPHKGPLAFFKVMDRTIPFLIDLMKKEFRLEAFQVETNPERLGRLAQEGKDLIQDLAERLSRAAPQLNEHTR</sequence>
<keyword evidence="3" id="KW-1185">Reference proteome</keyword>
<dbReference type="InterPro" id="IPR018891">
    <property type="entry name" value="AIPR_C"/>
</dbReference>
<protein>
    <submittedName>
        <fullName evidence="2">AIPR family protein</fullName>
    </submittedName>
</protein>
<accession>A0ABY7N2R2</accession>
<feature type="domain" description="Abortive phage infection protein C-terminal" evidence="1">
    <location>
        <begin position="242"/>
        <end position="520"/>
    </location>
</feature>